<dbReference type="Proteomes" id="UP000828941">
    <property type="component" value="Chromosome 6"/>
</dbReference>
<name>A0ACB9NLJ9_BAUVA</name>
<evidence type="ECO:0000313" key="2">
    <source>
        <dbReference type="Proteomes" id="UP000828941"/>
    </source>
</evidence>
<comment type="caution">
    <text evidence="1">The sequence shown here is derived from an EMBL/GenBank/DDBJ whole genome shotgun (WGS) entry which is preliminary data.</text>
</comment>
<keyword evidence="2" id="KW-1185">Reference proteome</keyword>
<reference evidence="1 2" key="1">
    <citation type="journal article" date="2022" name="DNA Res.">
        <title>Chromosomal-level genome assembly of the orchid tree Bauhinia variegata (Leguminosae; Cercidoideae) supports the allotetraploid origin hypothesis of Bauhinia.</title>
        <authorList>
            <person name="Zhong Y."/>
            <person name="Chen Y."/>
            <person name="Zheng D."/>
            <person name="Pang J."/>
            <person name="Liu Y."/>
            <person name="Luo S."/>
            <person name="Meng S."/>
            <person name="Qian L."/>
            <person name="Wei D."/>
            <person name="Dai S."/>
            <person name="Zhou R."/>
        </authorList>
    </citation>
    <scope>NUCLEOTIDE SEQUENCE [LARGE SCALE GENOMIC DNA]</scope>
    <source>
        <strain evidence="1">BV-YZ2020</strain>
    </source>
</reference>
<organism evidence="1 2">
    <name type="scientific">Bauhinia variegata</name>
    <name type="common">Purple orchid tree</name>
    <name type="synonym">Phanera variegata</name>
    <dbReference type="NCBI Taxonomy" id="167791"/>
    <lineage>
        <taxon>Eukaryota</taxon>
        <taxon>Viridiplantae</taxon>
        <taxon>Streptophyta</taxon>
        <taxon>Embryophyta</taxon>
        <taxon>Tracheophyta</taxon>
        <taxon>Spermatophyta</taxon>
        <taxon>Magnoliopsida</taxon>
        <taxon>eudicotyledons</taxon>
        <taxon>Gunneridae</taxon>
        <taxon>Pentapetalae</taxon>
        <taxon>rosids</taxon>
        <taxon>fabids</taxon>
        <taxon>Fabales</taxon>
        <taxon>Fabaceae</taxon>
        <taxon>Cercidoideae</taxon>
        <taxon>Cercideae</taxon>
        <taxon>Bauhiniinae</taxon>
        <taxon>Bauhinia</taxon>
    </lineage>
</organism>
<evidence type="ECO:0000313" key="1">
    <source>
        <dbReference type="EMBL" id="KAI4337347.1"/>
    </source>
</evidence>
<sequence>MKKMVGISIWGNKGDQELDKEQMSRDDGSYYSLTGIPLPALGANASKTRRPKLRPFIISPSNSRYRLWQTFLVLLVFYTAWVCPFEFGFIPEIPKSLTIADNVVNGFFAIDIVLTFFVAYLEKSSYLLIDNPKLIALRYAKTWLAFDVISTIPSEVARACLPKRLRTYGYFGILRLWRIRRVSAMFARLEKDRSYSYFWVRCSKLICVSLFAVHFGACYFYFLAAHHHPSKTWLGLVSNLDEQTGLMARYVIAVYWAIVTLSTVGYGDLHPVNSREMIFDILYILFCLGLNAYLIGNMTSLVVQGASRTRKYRDTVQAAVGFSQRNHLPYHLQEQMLAHLYMKYRIDSEGLQQELIDSLPNAIRASISHFLFYPLVEKVYLFHGVSDDLLFQLVTEMKAEYFPPKEDIILRNEAPTNFYIFVTGDADVIMRQSGIEQVVGRARTGDVVGEIGVLCFRPQLFTIRTKRLCQLLRLERATFLNLVKANIGDGTIIMSNFLQRLQDLKDPMMDRVLADTEAMLARGKMELPTSLCFAATRGNDLLLHHLLRNGADPNEADKNGRTAMNIAASKGSVQCIHLLLEYGANPNSKDLCGNIPLWEAMMGRHKSVVKVLKDNGADLFSADVGQFACTAVDQNNLELLKELIEYGVDVSQPKSDGITALHTAVSEGNTEIVRFLVEQGADVDKPDSHGWTPRALSDQQGQEEIIDIFRNIQPGKNQSAIPESKDRIKLHLGSFHSETALPLPTTQWSDHEKPKANDFHNSLFGFMSSATSGKRDPGASPSQDVVSRNMFRVTLCCPEKGESARKLIFLPHTLQELLDIGAKKFGFSATKILTKEGAEVEDMALVRDNDHLVLASDVGHEHGQDDDLPRKQD</sequence>
<protein>
    <submittedName>
        <fullName evidence="1">Uncharacterized protein</fullName>
    </submittedName>
</protein>
<proteinExistence type="predicted"/>
<gene>
    <name evidence="1" type="ORF">L6164_015776</name>
</gene>
<dbReference type="EMBL" id="CM039431">
    <property type="protein sequence ID" value="KAI4337347.1"/>
    <property type="molecule type" value="Genomic_DNA"/>
</dbReference>
<accession>A0ACB9NLJ9</accession>